<dbReference type="SUPFAM" id="SSF48452">
    <property type="entry name" value="TPR-like"/>
    <property type="match status" value="1"/>
</dbReference>
<dbReference type="Pfam" id="PF04932">
    <property type="entry name" value="Wzy_C"/>
    <property type="match status" value="1"/>
</dbReference>
<evidence type="ECO:0000256" key="3">
    <source>
        <dbReference type="ARBA" id="ARBA00022989"/>
    </source>
</evidence>
<name>A0A0C1ZRQ9_9BACT</name>
<protein>
    <submittedName>
        <fullName evidence="7">O-antigen polymerase family protein</fullName>
    </submittedName>
</protein>
<feature type="transmembrane region" description="Helical" evidence="5">
    <location>
        <begin position="164"/>
        <end position="185"/>
    </location>
</feature>
<feature type="domain" description="O-antigen ligase-related" evidence="6">
    <location>
        <begin position="256"/>
        <end position="402"/>
    </location>
</feature>
<keyword evidence="4 5" id="KW-0472">Membrane</keyword>
<feature type="transmembrane region" description="Helical" evidence="5">
    <location>
        <begin position="308"/>
        <end position="325"/>
    </location>
</feature>
<dbReference type="Proteomes" id="UP000031599">
    <property type="component" value="Unassembled WGS sequence"/>
</dbReference>
<keyword evidence="2 5" id="KW-0812">Transmembrane</keyword>
<evidence type="ECO:0000313" key="8">
    <source>
        <dbReference type="Proteomes" id="UP000031599"/>
    </source>
</evidence>
<accession>A0A0C1ZRQ9</accession>
<comment type="caution">
    <text evidence="7">The sequence shown here is derived from an EMBL/GenBank/DDBJ whole genome shotgun (WGS) entry which is preliminary data.</text>
</comment>
<feature type="transmembrane region" description="Helical" evidence="5">
    <location>
        <begin position="75"/>
        <end position="92"/>
    </location>
</feature>
<organism evidence="7 8">
    <name type="scientific">Enhygromyxa salina</name>
    <dbReference type="NCBI Taxonomy" id="215803"/>
    <lineage>
        <taxon>Bacteria</taxon>
        <taxon>Pseudomonadati</taxon>
        <taxon>Myxococcota</taxon>
        <taxon>Polyangia</taxon>
        <taxon>Nannocystales</taxon>
        <taxon>Nannocystaceae</taxon>
        <taxon>Enhygromyxa</taxon>
    </lineage>
</organism>
<evidence type="ECO:0000256" key="2">
    <source>
        <dbReference type="ARBA" id="ARBA00022692"/>
    </source>
</evidence>
<feature type="transmembrane region" description="Helical" evidence="5">
    <location>
        <begin position="420"/>
        <end position="438"/>
    </location>
</feature>
<evidence type="ECO:0000259" key="6">
    <source>
        <dbReference type="Pfam" id="PF04932"/>
    </source>
</evidence>
<comment type="subcellular location">
    <subcellularLocation>
        <location evidence="1">Membrane</location>
        <topology evidence="1">Multi-pass membrane protein</topology>
    </subcellularLocation>
</comment>
<feature type="transmembrane region" description="Helical" evidence="5">
    <location>
        <begin position="444"/>
        <end position="462"/>
    </location>
</feature>
<feature type="transmembrane region" description="Helical" evidence="5">
    <location>
        <begin position="211"/>
        <end position="230"/>
    </location>
</feature>
<dbReference type="AlphaFoldDB" id="A0A0C1ZRQ9"/>
<feature type="transmembrane region" description="Helical" evidence="5">
    <location>
        <begin position="45"/>
        <end position="63"/>
    </location>
</feature>
<dbReference type="EMBL" id="JMCC02000089">
    <property type="protein sequence ID" value="KIG13703.1"/>
    <property type="molecule type" value="Genomic_DNA"/>
</dbReference>
<evidence type="ECO:0000256" key="5">
    <source>
        <dbReference type="SAM" id="Phobius"/>
    </source>
</evidence>
<dbReference type="InterPro" id="IPR011990">
    <property type="entry name" value="TPR-like_helical_dom_sf"/>
</dbReference>
<evidence type="ECO:0000313" key="7">
    <source>
        <dbReference type="EMBL" id="KIG13703.1"/>
    </source>
</evidence>
<dbReference type="InterPro" id="IPR007016">
    <property type="entry name" value="O-antigen_ligase-rel_domated"/>
</dbReference>
<reference evidence="7 8" key="1">
    <citation type="submission" date="2014-12" db="EMBL/GenBank/DDBJ databases">
        <title>Genome assembly of Enhygromyxa salina DSM 15201.</title>
        <authorList>
            <person name="Sharma G."/>
            <person name="Subramanian S."/>
        </authorList>
    </citation>
    <scope>NUCLEOTIDE SEQUENCE [LARGE SCALE GENOMIC DNA]</scope>
    <source>
        <strain evidence="7 8">DSM 15201</strain>
    </source>
</reference>
<dbReference type="InterPro" id="IPR051533">
    <property type="entry name" value="WaaL-like"/>
</dbReference>
<dbReference type="GO" id="GO:0016020">
    <property type="term" value="C:membrane"/>
    <property type="evidence" value="ECO:0007669"/>
    <property type="project" value="UniProtKB-SubCell"/>
</dbReference>
<feature type="transmembrane region" description="Helical" evidence="5">
    <location>
        <begin position="474"/>
        <end position="495"/>
    </location>
</feature>
<sequence>MPEQPSDPEADRGGSSSSGRLPWSRALLLLAVAGPALWLGGVKPWVIPAFVLVVAGLLIRRCLRSETPLRVPAGWWLGLFAAALCLVQWMPLPTALLRVLAPGLSDTVTQVLAGTELGAWNRLSIHPGQTGLEFARVLGLTGLFIAAAQLSWRMVATYVSLTGTVVALIGLTQKLIGATAIYGIYVPRQQLAGLGQALGSPLLTSFINPNHQSGLLLIGLFAAASMVVDLHARSKETRGRQPSERLADRAYLAAGAVAIQTTALVLSMSRGALASLALVGPLVLVLVLRQARTGGLEPEHGRRRRIGLGIVVLGMLALALTQGAWQQLASLRDPTTFTEKFRIAREGLQLIPMSPVLGIGRGAFVDLFPLVDSQPGAIQFTHLESTPIAFLVEWGPLPGAVIVAGIGWWWVRSFLANPSLGRRLGLCGLLALGIQSCADFSLDYLGVAAPAIALAGALGVSASGKGMSRRPVMLATLVALVLAQAVAITSIPASWSQRRPRDRAVLAGELPILPALRQTPLDAMLHLAMARELATAGEWAPALQRAKVAIRLRPASLDAHLLAATLAAELGAPLDSIAHVKAGLEGLREPVPEPLVEWLIAGVSTPEQLASLAPDDGVAWMSLARAMALQSPDHARARAAARARTHPEDPEPLRLQAALALEAGNPGLALHHARLLVALQPNDEAAHRLRANARFAHNTRKQDEAAVAELELAHAGGRVSDPGVVDELLIMGLLRLADDASLDRAELLLDGLLARRAKPQTRRRRKALAERVHSARAQSSP</sequence>
<evidence type="ECO:0000256" key="1">
    <source>
        <dbReference type="ARBA" id="ARBA00004141"/>
    </source>
</evidence>
<dbReference type="Gene3D" id="1.25.40.10">
    <property type="entry name" value="Tetratricopeptide repeat domain"/>
    <property type="match status" value="1"/>
</dbReference>
<gene>
    <name evidence="7" type="ORF">DB30_07549</name>
</gene>
<dbReference type="PANTHER" id="PTHR37422">
    <property type="entry name" value="TEICHURONIC ACID BIOSYNTHESIS PROTEIN TUAE"/>
    <property type="match status" value="1"/>
</dbReference>
<evidence type="ECO:0000256" key="4">
    <source>
        <dbReference type="ARBA" id="ARBA00023136"/>
    </source>
</evidence>
<proteinExistence type="predicted"/>
<feature type="transmembrane region" description="Helical" evidence="5">
    <location>
        <begin position="134"/>
        <end position="152"/>
    </location>
</feature>
<dbReference type="RefSeq" id="WP_052554995.1">
    <property type="nucleotide sequence ID" value="NZ_JMCC02000089.1"/>
</dbReference>
<feature type="transmembrane region" description="Helical" evidence="5">
    <location>
        <begin position="250"/>
        <end position="266"/>
    </location>
</feature>
<feature type="transmembrane region" description="Helical" evidence="5">
    <location>
        <begin position="388"/>
        <end position="411"/>
    </location>
</feature>
<dbReference type="PANTHER" id="PTHR37422:SF23">
    <property type="entry name" value="TEICHURONIC ACID BIOSYNTHESIS PROTEIN TUAE"/>
    <property type="match status" value="1"/>
</dbReference>
<keyword evidence="3 5" id="KW-1133">Transmembrane helix</keyword>
<feature type="transmembrane region" description="Helical" evidence="5">
    <location>
        <begin position="272"/>
        <end position="288"/>
    </location>
</feature>